<protein>
    <submittedName>
        <fullName evidence="1">Uncharacterized protein</fullName>
    </submittedName>
</protein>
<dbReference type="RefSeq" id="WP_155113150.1">
    <property type="nucleotide sequence ID" value="NZ_WMIB01000016.1"/>
</dbReference>
<sequence length="70" mass="7749">MANISFKSIYVNVIQNSSGVFYGENLQLKWKNRTKLQEGFGKISGNGNLISNNLTASEIARIKAKKSQLS</sequence>
<dbReference type="Proteomes" id="UP000434639">
    <property type="component" value="Unassembled WGS sequence"/>
</dbReference>
<reference evidence="1 2" key="1">
    <citation type="journal article" date="2017" name="Int. J. Syst. Evol. Microbiol.">
        <title>Bacillus mangrovi sp. nov., isolated from a sediment sample from a mangrove forest.</title>
        <authorList>
            <person name="Gupta V."/>
            <person name="Singh P.K."/>
            <person name="Korpole S."/>
            <person name="Tanuku N.R.S."/>
            <person name="Pinnaka A.K."/>
        </authorList>
    </citation>
    <scope>NUCLEOTIDE SEQUENCE [LARGE SCALE GENOMIC DNA]</scope>
    <source>
        <strain evidence="1 2">KCTC 33872</strain>
    </source>
</reference>
<dbReference type="AlphaFoldDB" id="A0A7X2S7J1"/>
<accession>A0A7X2S7J1</accession>
<name>A0A7X2S7J1_9BACI</name>
<keyword evidence="2" id="KW-1185">Reference proteome</keyword>
<dbReference type="OrthoDB" id="2666601at2"/>
<gene>
    <name evidence="1" type="ORF">GKZ89_14650</name>
</gene>
<evidence type="ECO:0000313" key="1">
    <source>
        <dbReference type="EMBL" id="MTH54641.1"/>
    </source>
</evidence>
<organism evidence="1 2">
    <name type="scientific">Metabacillus mangrovi</name>
    <dbReference type="NCBI Taxonomy" id="1491830"/>
    <lineage>
        <taxon>Bacteria</taxon>
        <taxon>Bacillati</taxon>
        <taxon>Bacillota</taxon>
        <taxon>Bacilli</taxon>
        <taxon>Bacillales</taxon>
        <taxon>Bacillaceae</taxon>
        <taxon>Metabacillus</taxon>
    </lineage>
</organism>
<dbReference type="EMBL" id="WMIB01000016">
    <property type="protein sequence ID" value="MTH54641.1"/>
    <property type="molecule type" value="Genomic_DNA"/>
</dbReference>
<evidence type="ECO:0000313" key="2">
    <source>
        <dbReference type="Proteomes" id="UP000434639"/>
    </source>
</evidence>
<proteinExistence type="predicted"/>
<comment type="caution">
    <text evidence="1">The sequence shown here is derived from an EMBL/GenBank/DDBJ whole genome shotgun (WGS) entry which is preliminary data.</text>
</comment>